<evidence type="ECO:0000256" key="1">
    <source>
        <dbReference type="ARBA" id="ARBA00005594"/>
    </source>
</evidence>
<gene>
    <name evidence="9" type="primary">trpS</name>
    <name evidence="11" type="ORF">CJF39_08575</name>
</gene>
<dbReference type="Pfam" id="PF00579">
    <property type="entry name" value="tRNA-synt_1b"/>
    <property type="match status" value="1"/>
</dbReference>
<dbReference type="GO" id="GO:0005524">
    <property type="term" value="F:ATP binding"/>
    <property type="evidence" value="ECO:0007669"/>
    <property type="project" value="UniProtKB-UniRule"/>
</dbReference>
<evidence type="ECO:0000256" key="6">
    <source>
        <dbReference type="ARBA" id="ARBA00022917"/>
    </source>
</evidence>
<keyword evidence="7 9" id="KW-0030">Aminoacyl-tRNA synthetase</keyword>
<evidence type="ECO:0000256" key="4">
    <source>
        <dbReference type="ARBA" id="ARBA00022741"/>
    </source>
</evidence>
<dbReference type="NCBIfam" id="NF008923">
    <property type="entry name" value="PRK12284.1"/>
    <property type="match status" value="1"/>
</dbReference>
<feature type="binding site" evidence="9">
    <location>
        <begin position="206"/>
        <end position="210"/>
    </location>
    <ligand>
        <name>ATP</name>
        <dbReference type="ChEBI" id="CHEBI:30616"/>
    </ligand>
</feature>
<comment type="caution">
    <text evidence="11">The sequence shown here is derived from an EMBL/GenBank/DDBJ whole genome shotgun (WGS) entry which is preliminary data.</text>
</comment>
<feature type="short sequence motif" description="'HIGH' region" evidence="9">
    <location>
        <begin position="13"/>
        <end position="21"/>
    </location>
</feature>
<dbReference type="PANTHER" id="PTHR43766">
    <property type="entry name" value="TRYPTOPHAN--TRNA LIGASE, MITOCHONDRIAL"/>
    <property type="match status" value="1"/>
</dbReference>
<dbReference type="OrthoDB" id="9801042at2"/>
<keyword evidence="3 9" id="KW-0436">Ligase</keyword>
<dbReference type="Proteomes" id="UP000215788">
    <property type="component" value="Unassembled WGS sequence"/>
</dbReference>
<sequence length="451" mass="49682">MTTRTRILTGITTTGTPHLGNYAGAIRPAIVASRDSNADSFYFLADYHALIKCDDPQRIQRSRQEIAATWLASGLDVERVTFYRQSDIPEIPELTWLLTCVAAKGLLNRAHAYKASVDKNLENGEDPDAGISMGLYSYPVLMAADILMFNANKVPVGRDQIQHVEMARDIGQRFNHLFGNGKDFFAMPEALIEESVATLPGLDGRKMSKSYDNTIPLFTSAKDMKSAISRIVTDSRAPGEAKDPDNSHLFTLYQAFSTPAQTAEFRNELLQGLGWGEAKERLFKLLDAELGEARERYHELMSRPSDMEDILLAGAHKARTIATPFLAQLREAVGLRSFVSAAQATTATKKKATKGPRFVSFRDEDGSFRFRLLATDGEQLLLSRSFSDGKAAGQVTKQLQSGEPLDVRTQDSRFSVWLAGECVADSSEFADSAARDAAIETLRLSLVPAQD</sequence>
<protein>
    <recommendedName>
        <fullName evidence="9">Tryptophan--tRNA ligase</fullName>
        <ecNumber evidence="9">6.1.1.2</ecNumber>
    </recommendedName>
    <alternativeName>
        <fullName evidence="9">Tryptophanyl-tRNA synthetase</fullName>
        <shortName evidence="9">TrpRS</shortName>
    </alternativeName>
</protein>
<dbReference type="GO" id="GO:0006436">
    <property type="term" value="P:tryptophanyl-tRNA aminoacylation"/>
    <property type="evidence" value="ECO:0007669"/>
    <property type="project" value="UniProtKB-UniRule"/>
</dbReference>
<dbReference type="PRINTS" id="PR01039">
    <property type="entry name" value="TRNASYNTHTRP"/>
</dbReference>
<evidence type="ECO:0000256" key="7">
    <source>
        <dbReference type="ARBA" id="ARBA00023146"/>
    </source>
</evidence>
<feature type="short sequence motif" description="'KMSKS' region" evidence="9">
    <location>
        <begin position="206"/>
        <end position="210"/>
    </location>
</feature>
<feature type="binding site" evidence="9">
    <location>
        <position position="145"/>
    </location>
    <ligand>
        <name>L-tryptophan</name>
        <dbReference type="ChEBI" id="CHEBI:57912"/>
    </ligand>
</feature>
<dbReference type="InterPro" id="IPR024109">
    <property type="entry name" value="Trp-tRNA-ligase_bac-type"/>
</dbReference>
<dbReference type="FunFam" id="3.40.50.620:FF:000144">
    <property type="entry name" value="Tryptophan--tRNA ligase"/>
    <property type="match status" value="1"/>
</dbReference>
<dbReference type="GO" id="GO:0004830">
    <property type="term" value="F:tryptophan-tRNA ligase activity"/>
    <property type="evidence" value="ECO:0007669"/>
    <property type="project" value="UniProtKB-UniRule"/>
</dbReference>
<proteinExistence type="inferred from homology"/>
<comment type="function">
    <text evidence="9">Catalyzes the attachment of tryptophan to tRNA(Trp).</text>
</comment>
<dbReference type="InterPro" id="IPR002305">
    <property type="entry name" value="aa-tRNA-synth_Ic"/>
</dbReference>
<feature type="binding site" evidence="9">
    <location>
        <begin position="12"/>
        <end position="14"/>
    </location>
    <ligand>
        <name>ATP</name>
        <dbReference type="ChEBI" id="CHEBI:30616"/>
    </ligand>
</feature>
<evidence type="ECO:0000313" key="11">
    <source>
        <dbReference type="EMBL" id="OZY59834.1"/>
    </source>
</evidence>
<dbReference type="PANTHER" id="PTHR43766:SF1">
    <property type="entry name" value="TRYPTOPHAN--TRNA LIGASE, MITOCHONDRIAL"/>
    <property type="match status" value="1"/>
</dbReference>
<evidence type="ECO:0000256" key="3">
    <source>
        <dbReference type="ARBA" id="ARBA00022598"/>
    </source>
</evidence>
<dbReference type="SUPFAM" id="SSF160113">
    <property type="entry name" value="YegP-like"/>
    <property type="match status" value="1"/>
</dbReference>
<evidence type="ECO:0000256" key="8">
    <source>
        <dbReference type="ARBA" id="ARBA00049929"/>
    </source>
</evidence>
<evidence type="ECO:0000256" key="9">
    <source>
        <dbReference type="HAMAP-Rule" id="MF_00140"/>
    </source>
</evidence>
<comment type="catalytic activity">
    <reaction evidence="8 9">
        <text>tRNA(Trp) + L-tryptophan + ATP = L-tryptophyl-tRNA(Trp) + AMP + diphosphate + H(+)</text>
        <dbReference type="Rhea" id="RHEA:24080"/>
        <dbReference type="Rhea" id="RHEA-COMP:9671"/>
        <dbReference type="Rhea" id="RHEA-COMP:9705"/>
        <dbReference type="ChEBI" id="CHEBI:15378"/>
        <dbReference type="ChEBI" id="CHEBI:30616"/>
        <dbReference type="ChEBI" id="CHEBI:33019"/>
        <dbReference type="ChEBI" id="CHEBI:57912"/>
        <dbReference type="ChEBI" id="CHEBI:78442"/>
        <dbReference type="ChEBI" id="CHEBI:78535"/>
        <dbReference type="ChEBI" id="CHEBI:456215"/>
        <dbReference type="EC" id="6.1.1.2"/>
    </reaction>
</comment>
<feature type="binding site" evidence="9">
    <location>
        <begin position="20"/>
        <end position="21"/>
    </location>
    <ligand>
        <name>ATP</name>
        <dbReference type="ChEBI" id="CHEBI:30616"/>
    </ligand>
</feature>
<evidence type="ECO:0000313" key="12">
    <source>
        <dbReference type="Proteomes" id="UP000215788"/>
    </source>
</evidence>
<evidence type="ECO:0000256" key="10">
    <source>
        <dbReference type="RuleBase" id="RU363036"/>
    </source>
</evidence>
<organism evidence="11 12">
    <name type="scientific">Pseudomonas lundensis</name>
    <dbReference type="NCBI Taxonomy" id="86185"/>
    <lineage>
        <taxon>Bacteria</taxon>
        <taxon>Pseudomonadati</taxon>
        <taxon>Pseudomonadota</taxon>
        <taxon>Gammaproteobacteria</taxon>
        <taxon>Pseudomonadales</taxon>
        <taxon>Pseudomonadaceae</taxon>
        <taxon>Pseudomonas</taxon>
    </lineage>
</organism>
<dbReference type="EMBL" id="NQKI01000010">
    <property type="protein sequence ID" value="OZY59834.1"/>
    <property type="molecule type" value="Genomic_DNA"/>
</dbReference>
<keyword evidence="6 9" id="KW-0648">Protein biosynthesis</keyword>
<keyword evidence="2 9" id="KW-0963">Cytoplasm</keyword>
<evidence type="ECO:0000256" key="5">
    <source>
        <dbReference type="ARBA" id="ARBA00022840"/>
    </source>
</evidence>
<dbReference type="FunFam" id="1.10.240.10:FF:000005">
    <property type="entry name" value="Tryptophan--tRNA ligase"/>
    <property type="match status" value="1"/>
</dbReference>
<dbReference type="Gene3D" id="3.40.50.620">
    <property type="entry name" value="HUPs"/>
    <property type="match status" value="1"/>
</dbReference>
<dbReference type="Gene3D" id="1.10.240.10">
    <property type="entry name" value="Tyrosyl-Transfer RNA Synthetase"/>
    <property type="match status" value="1"/>
</dbReference>
<name>A0A266NBE3_9PSED</name>
<dbReference type="InterPro" id="IPR014729">
    <property type="entry name" value="Rossmann-like_a/b/a_fold"/>
</dbReference>
<feature type="binding site" evidence="9">
    <location>
        <begin position="157"/>
        <end position="159"/>
    </location>
    <ligand>
        <name>ATP</name>
        <dbReference type="ChEBI" id="CHEBI:30616"/>
    </ligand>
</feature>
<comment type="similarity">
    <text evidence="1 9 10">Belongs to the class-I aminoacyl-tRNA synthetase family.</text>
</comment>
<comment type="subunit">
    <text evidence="9">Homodimer.</text>
</comment>
<dbReference type="InterPro" id="IPR050203">
    <property type="entry name" value="Trp-tRNA_synthetase"/>
</dbReference>
<keyword evidence="5 9" id="KW-0067">ATP-binding</keyword>
<dbReference type="InterPro" id="IPR002306">
    <property type="entry name" value="Trp-tRNA-ligase"/>
</dbReference>
<accession>A0A266NBE3</accession>
<dbReference type="NCBIfam" id="TIGR00233">
    <property type="entry name" value="trpS"/>
    <property type="match status" value="1"/>
</dbReference>
<dbReference type="EC" id="6.1.1.2" evidence="9"/>
<feature type="binding site" evidence="9">
    <location>
        <position position="199"/>
    </location>
    <ligand>
        <name>ATP</name>
        <dbReference type="ChEBI" id="CHEBI:30616"/>
    </ligand>
</feature>
<dbReference type="AlphaFoldDB" id="A0A266NBE3"/>
<comment type="subcellular location">
    <subcellularLocation>
        <location evidence="9">Cytoplasm</location>
    </subcellularLocation>
</comment>
<dbReference type="HAMAP" id="MF_00140_B">
    <property type="entry name" value="Trp_tRNA_synth_B"/>
    <property type="match status" value="1"/>
</dbReference>
<dbReference type="RefSeq" id="WP_094993037.1">
    <property type="nucleotide sequence ID" value="NZ_NQKI01000010.1"/>
</dbReference>
<dbReference type="InterPro" id="IPR036913">
    <property type="entry name" value="YegP-like_sf"/>
</dbReference>
<dbReference type="SUPFAM" id="SSF52374">
    <property type="entry name" value="Nucleotidylyl transferase"/>
    <property type="match status" value="1"/>
</dbReference>
<keyword evidence="4 9" id="KW-0547">Nucleotide-binding</keyword>
<dbReference type="Gene3D" id="2.30.29.80">
    <property type="match status" value="1"/>
</dbReference>
<evidence type="ECO:0000256" key="2">
    <source>
        <dbReference type="ARBA" id="ARBA00022490"/>
    </source>
</evidence>
<reference evidence="11 12" key="1">
    <citation type="submission" date="2017-08" db="EMBL/GenBank/DDBJ databases">
        <title>Genomic and metabolic characterisation of spoilage-associated Pseudomonas species.</title>
        <authorList>
            <person name="Stanborough T."/>
            <person name="Fegan N."/>
            <person name="Powell S.M."/>
            <person name="Singh T."/>
            <person name="Tamplin M.L."/>
            <person name="Chandry P.S."/>
        </authorList>
    </citation>
    <scope>NUCLEOTIDE SEQUENCE [LARGE SCALE GENOMIC DNA]</scope>
    <source>
        <strain evidence="11 12">L1802</strain>
    </source>
</reference>
<dbReference type="GO" id="GO:0005829">
    <property type="term" value="C:cytosol"/>
    <property type="evidence" value="ECO:0007669"/>
    <property type="project" value="TreeGrafter"/>
</dbReference>